<feature type="transmembrane region" description="Helical" evidence="1">
    <location>
        <begin position="106"/>
        <end position="123"/>
    </location>
</feature>
<protein>
    <submittedName>
        <fullName evidence="2">Putative membrane protein</fullName>
    </submittedName>
</protein>
<keyword evidence="3" id="KW-1185">Reference proteome</keyword>
<gene>
    <name evidence="2" type="ORF">HNP37_003645</name>
</gene>
<keyword evidence="1" id="KW-0472">Membrane</keyword>
<comment type="caution">
    <text evidence="2">The sequence shown here is derived from an EMBL/GenBank/DDBJ whole genome shotgun (WGS) entry which is preliminary data.</text>
</comment>
<feature type="transmembrane region" description="Helical" evidence="1">
    <location>
        <begin position="21"/>
        <end position="40"/>
    </location>
</feature>
<dbReference type="Pfam" id="PF13803">
    <property type="entry name" value="DUF4184"/>
    <property type="match status" value="1"/>
</dbReference>
<dbReference type="AlphaFoldDB" id="A0A7W7N843"/>
<feature type="transmembrane region" description="Helical" evidence="1">
    <location>
        <begin position="189"/>
        <end position="208"/>
    </location>
</feature>
<feature type="transmembrane region" description="Helical" evidence="1">
    <location>
        <begin position="60"/>
        <end position="79"/>
    </location>
</feature>
<sequence length="245" mass="28614">MPFTFSHPAIILPLRYLPKSWFSLTSLIIGSLIPDIEYFLRMKVKSNYSHTFTGIFWFDLPLALLLAFVFHNIIRNLLFQNLPSFMKTRILTYTDFNWNVYFKKNWHIVLISLLIGIISHLFWDSFTHKNGYFVNEINSFRNTIYIFSTEIPLWKIAQHGSTFIGSIALLIVFLKLPQDFNIKTPIEKLYWKAVILCIATILLLRFAVCFQDFNIGNFIVTFIASFIISTILIPSLIKIKSGVRN</sequence>
<name>A0A7W7N843_9FLAO</name>
<proteinExistence type="predicted"/>
<feature type="transmembrane region" description="Helical" evidence="1">
    <location>
        <begin position="214"/>
        <end position="237"/>
    </location>
</feature>
<accession>A0A7W7N843</accession>
<reference evidence="2 3" key="1">
    <citation type="submission" date="2020-08" db="EMBL/GenBank/DDBJ databases">
        <title>Functional genomics of gut bacteria from endangered species of beetles.</title>
        <authorList>
            <person name="Carlos-Shanley C."/>
        </authorList>
    </citation>
    <scope>NUCLEOTIDE SEQUENCE [LARGE SCALE GENOMIC DNA]</scope>
    <source>
        <strain evidence="2 3">S00142</strain>
    </source>
</reference>
<dbReference type="EMBL" id="JACHLD010000006">
    <property type="protein sequence ID" value="MBB4803570.1"/>
    <property type="molecule type" value="Genomic_DNA"/>
</dbReference>
<dbReference type="Proteomes" id="UP000561681">
    <property type="component" value="Unassembled WGS sequence"/>
</dbReference>
<evidence type="ECO:0000256" key="1">
    <source>
        <dbReference type="SAM" id="Phobius"/>
    </source>
</evidence>
<dbReference type="RefSeq" id="WP_184165191.1">
    <property type="nucleotide sequence ID" value="NZ_JACHLD010000006.1"/>
</dbReference>
<dbReference type="InterPro" id="IPR025238">
    <property type="entry name" value="DUF4184"/>
</dbReference>
<keyword evidence="1" id="KW-0812">Transmembrane</keyword>
<keyword evidence="1" id="KW-1133">Transmembrane helix</keyword>
<organism evidence="2 3">
    <name type="scientific">Flavobacterium nitrogenifigens</name>
    <dbReference type="NCBI Taxonomy" id="1617283"/>
    <lineage>
        <taxon>Bacteria</taxon>
        <taxon>Pseudomonadati</taxon>
        <taxon>Bacteroidota</taxon>
        <taxon>Flavobacteriia</taxon>
        <taxon>Flavobacteriales</taxon>
        <taxon>Flavobacteriaceae</taxon>
        <taxon>Flavobacterium</taxon>
    </lineage>
</organism>
<feature type="transmembrane region" description="Helical" evidence="1">
    <location>
        <begin position="156"/>
        <end position="177"/>
    </location>
</feature>
<evidence type="ECO:0000313" key="2">
    <source>
        <dbReference type="EMBL" id="MBB4803570.1"/>
    </source>
</evidence>
<evidence type="ECO:0000313" key="3">
    <source>
        <dbReference type="Proteomes" id="UP000561681"/>
    </source>
</evidence>